<dbReference type="InterPro" id="IPR010982">
    <property type="entry name" value="Lambda_DNA-bd_dom_sf"/>
</dbReference>
<evidence type="ECO:0000313" key="2">
    <source>
        <dbReference type="EMBL" id="BAU83768.1"/>
    </source>
</evidence>
<dbReference type="Pfam" id="PF13560">
    <property type="entry name" value="HTH_31"/>
    <property type="match status" value="1"/>
</dbReference>
<dbReference type="CDD" id="cd00093">
    <property type="entry name" value="HTH_XRE"/>
    <property type="match status" value="1"/>
</dbReference>
<dbReference type="PROSITE" id="PS50943">
    <property type="entry name" value="HTH_CROC1"/>
    <property type="match status" value="1"/>
</dbReference>
<organism evidence="2 3">
    <name type="scientific">Streptomyces laurentii</name>
    <dbReference type="NCBI Taxonomy" id="39478"/>
    <lineage>
        <taxon>Bacteria</taxon>
        <taxon>Bacillati</taxon>
        <taxon>Actinomycetota</taxon>
        <taxon>Actinomycetes</taxon>
        <taxon>Kitasatosporales</taxon>
        <taxon>Streptomycetaceae</taxon>
        <taxon>Streptomyces</taxon>
    </lineage>
</organism>
<name>A0A169NH40_STRLU</name>
<dbReference type="InterPro" id="IPR001387">
    <property type="entry name" value="Cro/C1-type_HTH"/>
</dbReference>
<accession>A0A169NH40</accession>
<dbReference type="Pfam" id="PF19054">
    <property type="entry name" value="DUF5753"/>
    <property type="match status" value="1"/>
</dbReference>
<dbReference type="InterPro" id="IPR043917">
    <property type="entry name" value="DUF5753"/>
</dbReference>
<gene>
    <name evidence="2" type="ORF">SLA_2851</name>
</gene>
<dbReference type="Proteomes" id="UP000217676">
    <property type="component" value="Chromosome"/>
</dbReference>
<feature type="domain" description="HTH cro/C1-type" evidence="1">
    <location>
        <begin position="22"/>
        <end position="76"/>
    </location>
</feature>
<evidence type="ECO:0000259" key="1">
    <source>
        <dbReference type="PROSITE" id="PS50943"/>
    </source>
</evidence>
<keyword evidence="3" id="KW-1185">Reference proteome</keyword>
<sequence>MPPRRVITGRSQEPRKRFAEELRHLRVEHKLTFRALGDALGWDGSLFSKMEKGETLGGPEVIQALETFYGVPGLILALWELALGDPTQFKERYRRYMSLEAEAVSLWYYAVGSMPGLLQTPSYARAQLEVGGLEGDELDSQVQARIGRRELLDGPSAPPFRAILSETVLRTPLADQEQWREQLEHLLTMSERKNITLQVVPHAAGLHALMNTDVIFLRLADGRSVTYVETAHTGDLVQDSAAVQRLQLSYDQTRDLALSPDQTREFITKILKEMPCDPST</sequence>
<reference evidence="2 3" key="1">
    <citation type="journal article" date="2016" name="Genome Announc.">
        <title>Complete Genome Sequence of Thiostrepton-Producing Streptomyces laurentii ATCC 31255.</title>
        <authorList>
            <person name="Doi K."/>
            <person name="Fujino Y."/>
            <person name="Nagayoshi Y."/>
            <person name="Ohshima T."/>
            <person name="Ogata S."/>
        </authorList>
    </citation>
    <scope>NUCLEOTIDE SEQUENCE [LARGE SCALE GENOMIC DNA]</scope>
    <source>
        <strain evidence="2 3">ATCC 31255</strain>
    </source>
</reference>
<protein>
    <submittedName>
        <fullName evidence="2">Helix-turn-helix domain protein</fullName>
    </submittedName>
</protein>
<dbReference type="SUPFAM" id="SSF47413">
    <property type="entry name" value="lambda repressor-like DNA-binding domains"/>
    <property type="match status" value="1"/>
</dbReference>
<proteinExistence type="predicted"/>
<dbReference type="EMBL" id="AP017424">
    <property type="protein sequence ID" value="BAU83768.1"/>
    <property type="molecule type" value="Genomic_DNA"/>
</dbReference>
<dbReference type="Gene3D" id="1.10.260.40">
    <property type="entry name" value="lambda repressor-like DNA-binding domains"/>
    <property type="match status" value="1"/>
</dbReference>
<dbReference type="KEGG" id="slau:SLA_2851"/>
<dbReference type="SMART" id="SM00530">
    <property type="entry name" value="HTH_XRE"/>
    <property type="match status" value="1"/>
</dbReference>
<dbReference type="RefSeq" id="WP_359876005.1">
    <property type="nucleotide sequence ID" value="NZ_JBEYHT010000016.1"/>
</dbReference>
<evidence type="ECO:0000313" key="3">
    <source>
        <dbReference type="Proteomes" id="UP000217676"/>
    </source>
</evidence>
<dbReference type="GO" id="GO:0003677">
    <property type="term" value="F:DNA binding"/>
    <property type="evidence" value="ECO:0007669"/>
    <property type="project" value="InterPro"/>
</dbReference>
<dbReference type="AlphaFoldDB" id="A0A169NH40"/>